<reference evidence="7" key="1">
    <citation type="submission" date="2017-02" db="UniProtKB">
        <authorList>
            <consortium name="WormBaseParasite"/>
        </authorList>
    </citation>
    <scope>IDENTIFICATION</scope>
</reference>
<dbReference type="Proteomes" id="UP000038045">
    <property type="component" value="Unplaced"/>
</dbReference>
<organism evidence="6 7">
    <name type="scientific">Parastrongyloides trichosuri</name>
    <name type="common">Possum-specific nematode worm</name>
    <dbReference type="NCBI Taxonomy" id="131310"/>
    <lineage>
        <taxon>Eukaryota</taxon>
        <taxon>Metazoa</taxon>
        <taxon>Ecdysozoa</taxon>
        <taxon>Nematoda</taxon>
        <taxon>Chromadorea</taxon>
        <taxon>Rhabditida</taxon>
        <taxon>Tylenchina</taxon>
        <taxon>Panagrolaimomorpha</taxon>
        <taxon>Strongyloidoidea</taxon>
        <taxon>Strongyloididae</taxon>
        <taxon>Parastrongyloides</taxon>
    </lineage>
</organism>
<dbReference type="PANTHER" id="PTHR14949">
    <property type="entry name" value="EGF-LIKE-DOMAIN, MULTIPLE 7, 8"/>
    <property type="match status" value="1"/>
</dbReference>
<dbReference type="PANTHER" id="PTHR14949:SF56">
    <property type="entry name" value="EGF-LIKE-DOMAIN, MULTIPLE 7"/>
    <property type="match status" value="1"/>
</dbReference>
<dbReference type="GO" id="GO:0009986">
    <property type="term" value="C:cell surface"/>
    <property type="evidence" value="ECO:0007669"/>
    <property type="project" value="TreeGrafter"/>
</dbReference>
<dbReference type="GO" id="GO:0005576">
    <property type="term" value="C:extracellular region"/>
    <property type="evidence" value="ECO:0007669"/>
    <property type="project" value="TreeGrafter"/>
</dbReference>
<evidence type="ECO:0000256" key="3">
    <source>
        <dbReference type="PROSITE-ProRule" id="PRU00076"/>
    </source>
</evidence>
<evidence type="ECO:0000259" key="5">
    <source>
        <dbReference type="PROSITE" id="PS50026"/>
    </source>
</evidence>
<feature type="chain" id="PRO_5005891946" evidence="4">
    <location>
        <begin position="24"/>
        <end position="304"/>
    </location>
</feature>
<keyword evidence="1 4" id="KW-0732">Signal</keyword>
<accession>A0A0N4ZMD9</accession>
<keyword evidence="6" id="KW-1185">Reference proteome</keyword>
<name>A0A0N4ZMD9_PARTI</name>
<evidence type="ECO:0000313" key="7">
    <source>
        <dbReference type="WBParaSite" id="PTRK_0000970800.1"/>
    </source>
</evidence>
<evidence type="ECO:0000256" key="4">
    <source>
        <dbReference type="SAM" id="SignalP"/>
    </source>
</evidence>
<dbReference type="InterPro" id="IPR050969">
    <property type="entry name" value="Dev_Signal_Modulators"/>
</dbReference>
<dbReference type="WBParaSite" id="PTRK_0000970800.1">
    <property type="protein sequence ID" value="PTRK_0000970800.1"/>
    <property type="gene ID" value="PTRK_0000970800"/>
</dbReference>
<feature type="signal peptide" evidence="4">
    <location>
        <begin position="1"/>
        <end position="23"/>
    </location>
</feature>
<dbReference type="AlphaFoldDB" id="A0A0N4ZMD9"/>
<proteinExistence type="predicted"/>
<evidence type="ECO:0000313" key="6">
    <source>
        <dbReference type="Proteomes" id="UP000038045"/>
    </source>
</evidence>
<dbReference type="Gene3D" id="2.10.25.10">
    <property type="entry name" value="Laminin"/>
    <property type="match status" value="2"/>
</dbReference>
<sequence length="304" mass="34267">MFLKSMCYIFAIILVLSINGGAGNRVKRTDENNENVTEFDLNNIEECGVDDVEFGMINGTFEECFYWKNDNGKWTAAFNDLTSQIFRCNRTKINGMINDKGECVCKPLWFGPLCNFHVSCGEGKFFRDGKCVDTICANNGKLALVDNSVECICNGPWGGRFCEMLQCFRLSPDRLHEKRFVNTPNGTCVCSHFFKGEKCDQIVKCTNNGIYMNGYCKCNPGYHGEICDIPCKKSNETCIENKPIKKIMEPSVVDSTKTLETTTICNHHVHGIELMKADTKEPSSVSQLGFSLILLLSLIFYHFC</sequence>
<keyword evidence="3" id="KW-0245">EGF-like domain</keyword>
<evidence type="ECO:0000256" key="2">
    <source>
        <dbReference type="ARBA" id="ARBA00023157"/>
    </source>
</evidence>
<evidence type="ECO:0000256" key="1">
    <source>
        <dbReference type="ARBA" id="ARBA00022729"/>
    </source>
</evidence>
<dbReference type="PROSITE" id="PS00022">
    <property type="entry name" value="EGF_1"/>
    <property type="match status" value="2"/>
</dbReference>
<feature type="domain" description="EGF-like" evidence="5">
    <location>
        <begin position="127"/>
        <end position="163"/>
    </location>
</feature>
<dbReference type="InterPro" id="IPR000742">
    <property type="entry name" value="EGF"/>
</dbReference>
<keyword evidence="2 3" id="KW-1015">Disulfide bond</keyword>
<protein>
    <submittedName>
        <fullName evidence="7">EGF-like domain-containing protein</fullName>
    </submittedName>
</protein>
<dbReference type="PROSITE" id="PS01186">
    <property type="entry name" value="EGF_2"/>
    <property type="match status" value="1"/>
</dbReference>
<dbReference type="Pfam" id="PF23106">
    <property type="entry name" value="EGF_Teneurin"/>
    <property type="match status" value="1"/>
</dbReference>
<comment type="caution">
    <text evidence="3">Lacks conserved residue(s) required for the propagation of feature annotation.</text>
</comment>
<dbReference type="PROSITE" id="PS50026">
    <property type="entry name" value="EGF_3"/>
    <property type="match status" value="1"/>
</dbReference>
<dbReference type="STRING" id="131310.A0A0N4ZMD9"/>
<dbReference type="GO" id="GO:0005102">
    <property type="term" value="F:signaling receptor binding"/>
    <property type="evidence" value="ECO:0007669"/>
    <property type="project" value="TreeGrafter"/>
</dbReference>
<feature type="disulfide bond" evidence="3">
    <location>
        <begin position="153"/>
        <end position="162"/>
    </location>
</feature>